<sequence>MGYLSSSRQQGEEEEDEDNWPHGGAAGENPKIFKLRVNKTERFAQHLRPRAGHRADKRAREPQPRERSEAGQAIRPIGLETLNPNFPFLQFSHPQFVPVREEGHGRAYSGGRARGSAARQPALAARRSAGSKAEAATNQQGLKPFTVRDTKEF</sequence>
<keyword evidence="3" id="KW-1185">Reference proteome</keyword>
<organism evidence="2">
    <name type="scientific">Oryza barthii</name>
    <dbReference type="NCBI Taxonomy" id="65489"/>
    <lineage>
        <taxon>Eukaryota</taxon>
        <taxon>Viridiplantae</taxon>
        <taxon>Streptophyta</taxon>
        <taxon>Embryophyta</taxon>
        <taxon>Tracheophyta</taxon>
        <taxon>Spermatophyta</taxon>
        <taxon>Magnoliopsida</taxon>
        <taxon>Liliopsida</taxon>
        <taxon>Poales</taxon>
        <taxon>Poaceae</taxon>
        <taxon>BOP clade</taxon>
        <taxon>Oryzoideae</taxon>
        <taxon>Oryzeae</taxon>
        <taxon>Oryzinae</taxon>
        <taxon>Oryza</taxon>
    </lineage>
</organism>
<feature type="compositionally biased region" description="Basic and acidic residues" evidence="1">
    <location>
        <begin position="58"/>
        <end position="69"/>
    </location>
</feature>
<reference evidence="2" key="2">
    <citation type="submission" date="2015-03" db="UniProtKB">
        <authorList>
            <consortium name="EnsemblPlants"/>
        </authorList>
    </citation>
    <scope>IDENTIFICATION</scope>
</reference>
<evidence type="ECO:0000313" key="3">
    <source>
        <dbReference type="Proteomes" id="UP000026960"/>
    </source>
</evidence>
<feature type="region of interest" description="Disordered" evidence="1">
    <location>
        <begin position="1"/>
        <end position="76"/>
    </location>
</feature>
<evidence type="ECO:0000256" key="1">
    <source>
        <dbReference type="SAM" id="MobiDB-lite"/>
    </source>
</evidence>
<dbReference type="AlphaFoldDB" id="A0A0D3F862"/>
<accession>A0A0D3F862</accession>
<evidence type="ECO:0000313" key="2">
    <source>
        <dbReference type="EnsemblPlants" id="OBART02G25780.1"/>
    </source>
</evidence>
<dbReference type="PaxDb" id="65489-OBART02G25780.1"/>
<protein>
    <submittedName>
        <fullName evidence="2">Uncharacterized protein</fullName>
    </submittedName>
</protein>
<dbReference type="HOGENOM" id="CLU_1716024_0_0_1"/>
<proteinExistence type="predicted"/>
<dbReference type="EnsemblPlants" id="OBART02G25780.1">
    <property type="protein sequence ID" value="OBART02G25780.1"/>
    <property type="gene ID" value="OBART02G25780"/>
</dbReference>
<reference evidence="2" key="1">
    <citation type="journal article" date="2009" name="Rice">
        <title>De Novo Next Generation Sequencing of Plant Genomes.</title>
        <authorList>
            <person name="Rounsley S."/>
            <person name="Marri P.R."/>
            <person name="Yu Y."/>
            <person name="He R."/>
            <person name="Sisneros N."/>
            <person name="Goicoechea J.L."/>
            <person name="Lee S.J."/>
            <person name="Angelova A."/>
            <person name="Kudrna D."/>
            <person name="Luo M."/>
            <person name="Affourtit J."/>
            <person name="Desany B."/>
            <person name="Knight J."/>
            <person name="Niazi F."/>
            <person name="Egholm M."/>
            <person name="Wing R.A."/>
        </authorList>
    </citation>
    <scope>NUCLEOTIDE SEQUENCE [LARGE SCALE GENOMIC DNA]</scope>
    <source>
        <strain evidence="2">cv. IRGC 105608</strain>
    </source>
</reference>
<feature type="compositionally biased region" description="Low complexity" evidence="1">
    <location>
        <begin position="106"/>
        <end position="119"/>
    </location>
</feature>
<name>A0A0D3F862_9ORYZ</name>
<feature type="compositionally biased region" description="Basic residues" evidence="1">
    <location>
        <begin position="45"/>
        <end position="57"/>
    </location>
</feature>
<feature type="region of interest" description="Disordered" evidence="1">
    <location>
        <begin position="102"/>
        <end position="153"/>
    </location>
</feature>
<dbReference type="Gramene" id="OBART02G25780.1">
    <property type="protein sequence ID" value="OBART02G25780.1"/>
    <property type="gene ID" value="OBART02G25780"/>
</dbReference>
<dbReference type="Proteomes" id="UP000026960">
    <property type="component" value="Chromosome 2"/>
</dbReference>